<evidence type="ECO:0008006" key="4">
    <source>
        <dbReference type="Google" id="ProtNLM"/>
    </source>
</evidence>
<name>N9FK91_9GAMM</name>
<feature type="region of interest" description="Disordered" evidence="1">
    <location>
        <begin position="129"/>
        <end position="164"/>
    </location>
</feature>
<accession>N9FK91</accession>
<dbReference type="Pfam" id="PF13730">
    <property type="entry name" value="HTH_36"/>
    <property type="match status" value="1"/>
</dbReference>
<dbReference type="PATRIC" id="fig|1217649.3.peg.1173"/>
<dbReference type="HOGENOM" id="CLU_126471_1_0_6"/>
<sequence length="164" mass="18336">MSLDATKWAWDVQFPERASGSLKALKRLVLLSLADRAGEDHTCFPSINRLRDDTTLDRKTVMKIIAELIEDGLIADTGERKGVTKQVKVYRLCGVSGRENKTVPTTELFKQESPDLNSTESRTVPTMEQYHSSHERVPTIPPNSPNSGTRNLPKNLKIKKTGFA</sequence>
<dbReference type="AlphaFoldDB" id="N9FK91"/>
<gene>
    <name evidence="2" type="ORF">F934_01233</name>
</gene>
<evidence type="ECO:0000313" key="2">
    <source>
        <dbReference type="EMBL" id="ENW05269.1"/>
    </source>
</evidence>
<evidence type="ECO:0000256" key="1">
    <source>
        <dbReference type="SAM" id="MobiDB-lite"/>
    </source>
</evidence>
<comment type="caution">
    <text evidence="2">The sequence shown here is derived from an EMBL/GenBank/DDBJ whole genome shotgun (WGS) entry which is preliminary data.</text>
</comment>
<reference evidence="2 3" key="1">
    <citation type="submission" date="2013-02" db="EMBL/GenBank/DDBJ databases">
        <title>The Genome Sequence of Acinetobacter beijerinckii ANC 3835.</title>
        <authorList>
            <consortium name="The Broad Institute Genome Sequencing Platform"/>
            <consortium name="The Broad Institute Genome Sequencing Center for Infectious Disease"/>
            <person name="Cerqueira G."/>
            <person name="Feldgarden M."/>
            <person name="Courvalin P."/>
            <person name="Perichon B."/>
            <person name="Grillot-Courvalin C."/>
            <person name="Clermont D."/>
            <person name="Rocha E."/>
            <person name="Yoon E.-J."/>
            <person name="Nemec A."/>
            <person name="Walker B."/>
            <person name="Young S.K."/>
            <person name="Zeng Q."/>
            <person name="Gargeya S."/>
            <person name="Fitzgerald M."/>
            <person name="Haas B."/>
            <person name="Abouelleil A."/>
            <person name="Alvarado L."/>
            <person name="Arachchi H.M."/>
            <person name="Berlin A.M."/>
            <person name="Chapman S.B."/>
            <person name="Dewar J."/>
            <person name="Goldberg J."/>
            <person name="Griggs A."/>
            <person name="Gujja S."/>
            <person name="Hansen M."/>
            <person name="Howarth C."/>
            <person name="Imamovic A."/>
            <person name="Larimer J."/>
            <person name="McCowan C."/>
            <person name="Murphy C."/>
            <person name="Neiman D."/>
            <person name="Pearson M."/>
            <person name="Priest M."/>
            <person name="Roberts A."/>
            <person name="Saif S."/>
            <person name="Shea T."/>
            <person name="Sisk P."/>
            <person name="Sykes S."/>
            <person name="Wortman J."/>
            <person name="Nusbaum C."/>
            <person name="Birren B."/>
        </authorList>
    </citation>
    <scope>NUCLEOTIDE SEQUENCE [LARGE SCALE GENOMIC DNA]</scope>
    <source>
        <strain evidence="2 3">ANC 3835</strain>
    </source>
</reference>
<dbReference type="EMBL" id="APQK01000011">
    <property type="protein sequence ID" value="ENW05269.1"/>
    <property type="molecule type" value="Genomic_DNA"/>
</dbReference>
<proteinExistence type="predicted"/>
<dbReference type="Proteomes" id="UP000018417">
    <property type="component" value="Unassembled WGS sequence"/>
</dbReference>
<evidence type="ECO:0000313" key="3">
    <source>
        <dbReference type="Proteomes" id="UP000018417"/>
    </source>
</evidence>
<protein>
    <recommendedName>
        <fullName evidence="4">Helix-turn-helix domain-containing protein</fullName>
    </recommendedName>
</protein>
<dbReference type="InterPro" id="IPR036388">
    <property type="entry name" value="WH-like_DNA-bd_sf"/>
</dbReference>
<dbReference type="Gene3D" id="1.10.10.10">
    <property type="entry name" value="Winged helix-like DNA-binding domain superfamily/Winged helix DNA-binding domain"/>
    <property type="match status" value="1"/>
</dbReference>
<organism evidence="2 3">
    <name type="scientific">Acinetobacter beijerinckii ANC 3835</name>
    <dbReference type="NCBI Taxonomy" id="1217649"/>
    <lineage>
        <taxon>Bacteria</taxon>
        <taxon>Pseudomonadati</taxon>
        <taxon>Pseudomonadota</taxon>
        <taxon>Gammaproteobacteria</taxon>
        <taxon>Moraxellales</taxon>
        <taxon>Moraxellaceae</taxon>
        <taxon>Acinetobacter</taxon>
    </lineage>
</organism>